<gene>
    <name evidence="2" type="ORF">HNR30_008027</name>
</gene>
<organism evidence="2 3">
    <name type="scientific">Nonomuraea soli</name>
    <dbReference type="NCBI Taxonomy" id="1032476"/>
    <lineage>
        <taxon>Bacteria</taxon>
        <taxon>Bacillati</taxon>
        <taxon>Actinomycetota</taxon>
        <taxon>Actinomycetes</taxon>
        <taxon>Streptosporangiales</taxon>
        <taxon>Streptosporangiaceae</taxon>
        <taxon>Nonomuraea</taxon>
    </lineage>
</organism>
<proteinExistence type="predicted"/>
<dbReference type="EMBL" id="JACDUR010000009">
    <property type="protein sequence ID" value="MBA2896636.1"/>
    <property type="molecule type" value="Genomic_DNA"/>
</dbReference>
<protein>
    <submittedName>
        <fullName evidence="2">Prefoldin subunit 5</fullName>
    </submittedName>
</protein>
<name>A0A7W0HVB5_9ACTN</name>
<evidence type="ECO:0000256" key="1">
    <source>
        <dbReference type="SAM" id="Coils"/>
    </source>
</evidence>
<evidence type="ECO:0000313" key="2">
    <source>
        <dbReference type="EMBL" id="MBA2896636.1"/>
    </source>
</evidence>
<keyword evidence="1" id="KW-0175">Coiled coil</keyword>
<dbReference type="InterPro" id="IPR022205">
    <property type="entry name" value="DUF3732"/>
</dbReference>
<sequence length="631" mass="69787">MRKLTFELGQLNIITGSSRRGKSAIVTIIDYCLGSSGYPVKAGVTRDHSRGFGLVIVSGGRTMYVARPAPERLRKTADRMYVGIISDPESIPAFDTLEFNTNVDTARQIIGDLCGIDRSLRLPMPGTAGPLHPGIRHALFFVIQEQNEIANQDVLFHTQGDEHRPNAIRAAIPYFLGAVDTEYATLTIRLRTLKRELVALRRSLDEQAIALGASGQARALLAEAAAVGLIDQLPPQGINESEAVSILRPLTDADVRAAGLPEIQGDRLGELNQQRAQLRDRIAGLNVRLTRLRRAADENGEFASEASEQRARLASLGFFGNAEGPSRGCPMCGTDTPDAPGIWVELRSELLRLDGEIVAIRTDTPRIDQMIAQLAEEIQGVTQQLRANRAEIDELEAGLQAVARLRAAESRAALIQGRIGFYLELLDRRSHEAPIQDRTVELETAIADIEARLEESGNPDLLASFLARINQNLWDKARHLELEHSASPIRLDLRQLTVVADTHAGAVPLYEMGSGENYVGYHVATFLALHEWFATENRPVPRTLIMDQPSQVWFPADYAGDGSHVLPDDDRESLVRIYQSVLATLARPDVDLQVIVMEHADLEEQWFSDAVRYRWRAEGEALIPADWVEEL</sequence>
<dbReference type="RefSeq" id="WP_181615357.1">
    <property type="nucleotide sequence ID" value="NZ_BAABAM010000008.1"/>
</dbReference>
<feature type="coiled-coil region" evidence="1">
    <location>
        <begin position="371"/>
        <end position="398"/>
    </location>
</feature>
<dbReference type="Proteomes" id="UP000530928">
    <property type="component" value="Unassembled WGS sequence"/>
</dbReference>
<feature type="coiled-coil region" evidence="1">
    <location>
        <begin position="268"/>
        <end position="295"/>
    </location>
</feature>
<comment type="caution">
    <text evidence="2">The sequence shown here is derived from an EMBL/GenBank/DDBJ whole genome shotgun (WGS) entry which is preliminary data.</text>
</comment>
<feature type="coiled-coil region" evidence="1">
    <location>
        <begin position="183"/>
        <end position="210"/>
    </location>
</feature>
<reference evidence="2 3" key="1">
    <citation type="submission" date="2020-07" db="EMBL/GenBank/DDBJ databases">
        <title>Genomic Encyclopedia of Type Strains, Phase IV (KMG-IV): sequencing the most valuable type-strain genomes for metagenomic binning, comparative biology and taxonomic classification.</title>
        <authorList>
            <person name="Goeker M."/>
        </authorList>
    </citation>
    <scope>NUCLEOTIDE SEQUENCE [LARGE SCALE GENOMIC DNA]</scope>
    <source>
        <strain evidence="2 3">DSM 45533</strain>
    </source>
</reference>
<keyword evidence="3" id="KW-1185">Reference proteome</keyword>
<evidence type="ECO:0000313" key="3">
    <source>
        <dbReference type="Proteomes" id="UP000530928"/>
    </source>
</evidence>
<dbReference type="AlphaFoldDB" id="A0A7W0HVB5"/>
<accession>A0A7W0HVB5</accession>
<dbReference type="Pfam" id="PF12532">
    <property type="entry name" value="DUF3732"/>
    <property type="match status" value="1"/>
</dbReference>